<dbReference type="GO" id="GO:0036297">
    <property type="term" value="P:interstrand cross-link repair"/>
    <property type="evidence" value="ECO:0007669"/>
    <property type="project" value="InterPro"/>
</dbReference>
<dbReference type="Pfam" id="PF13639">
    <property type="entry name" value="zf-RING_2"/>
    <property type="match status" value="1"/>
</dbReference>
<keyword evidence="1" id="KW-0479">Metal-binding</keyword>
<dbReference type="AlphaFoldDB" id="A0A6G1KQ27"/>
<sequence>MEDFIQSELQPTDDCGICSEGWSYDHIPVALKCRHIFGHQCLLRWLRGGRNNNNTCPFCRHAIYEADQGDSIPFETNSIWSSLCGQSSERLNALVVAIWRNLRSLRDRTPSGNYTVKELLDQCIFPALILASGGRYDSFKDCYSLTAVSYASLGHPDTPQGLAIPLIRLARLMDRCWFSIPNHLATLERTNIVFWKSNACMGLQSDTIDWNFINEASTLDNDRYFPLLHLFTVLISQVIAHHPRAQQWPQRGYERMNLVVERCCSTAVGTAWKGIPSNEFKNRLVIVYEELKRHQGDMNRISLRGNEGEEHIVRGLWQMANWKVKRVEMR</sequence>
<dbReference type="GO" id="GO:0005634">
    <property type="term" value="C:nucleus"/>
    <property type="evidence" value="ECO:0007669"/>
    <property type="project" value="InterPro"/>
</dbReference>
<dbReference type="EMBL" id="MU005764">
    <property type="protein sequence ID" value="KAF2714949.1"/>
    <property type="molecule type" value="Genomic_DNA"/>
</dbReference>
<dbReference type="InterPro" id="IPR037381">
    <property type="entry name" value="RFWD3"/>
</dbReference>
<gene>
    <name evidence="3" type="ORF">K504DRAFT_365426</name>
</gene>
<accession>A0A6G1KQ27</accession>
<dbReference type="GO" id="GO:0008270">
    <property type="term" value="F:zinc ion binding"/>
    <property type="evidence" value="ECO:0007669"/>
    <property type="project" value="UniProtKB-KW"/>
</dbReference>
<reference evidence="3" key="1">
    <citation type="journal article" date="2020" name="Stud. Mycol.">
        <title>101 Dothideomycetes genomes: a test case for predicting lifestyles and emergence of pathogens.</title>
        <authorList>
            <person name="Haridas S."/>
            <person name="Albert R."/>
            <person name="Binder M."/>
            <person name="Bloem J."/>
            <person name="Labutti K."/>
            <person name="Salamov A."/>
            <person name="Andreopoulos B."/>
            <person name="Baker S."/>
            <person name="Barry K."/>
            <person name="Bills G."/>
            <person name="Bluhm B."/>
            <person name="Cannon C."/>
            <person name="Castanera R."/>
            <person name="Culley D."/>
            <person name="Daum C."/>
            <person name="Ezra D."/>
            <person name="Gonzalez J."/>
            <person name="Henrissat B."/>
            <person name="Kuo A."/>
            <person name="Liang C."/>
            <person name="Lipzen A."/>
            <person name="Lutzoni F."/>
            <person name="Magnuson J."/>
            <person name="Mondo S."/>
            <person name="Nolan M."/>
            <person name="Ohm R."/>
            <person name="Pangilinan J."/>
            <person name="Park H.-J."/>
            <person name="Ramirez L."/>
            <person name="Alfaro M."/>
            <person name="Sun H."/>
            <person name="Tritt A."/>
            <person name="Yoshinaga Y."/>
            <person name="Zwiers L.-H."/>
            <person name="Turgeon B."/>
            <person name="Goodwin S."/>
            <person name="Spatafora J."/>
            <person name="Crous P."/>
            <person name="Grigoriev I."/>
        </authorList>
    </citation>
    <scope>NUCLEOTIDE SEQUENCE</scope>
    <source>
        <strain evidence="3">CBS 279.74</strain>
    </source>
</reference>
<evidence type="ECO:0000256" key="1">
    <source>
        <dbReference type="PROSITE-ProRule" id="PRU00175"/>
    </source>
</evidence>
<keyword evidence="4" id="KW-1185">Reference proteome</keyword>
<dbReference type="OrthoDB" id="8062037at2759"/>
<evidence type="ECO:0000313" key="3">
    <source>
        <dbReference type="EMBL" id="KAF2714949.1"/>
    </source>
</evidence>
<protein>
    <recommendedName>
        <fullName evidence="2">RING-type domain-containing protein</fullName>
    </recommendedName>
</protein>
<dbReference type="Proteomes" id="UP000799428">
    <property type="component" value="Unassembled WGS sequence"/>
</dbReference>
<dbReference type="SMART" id="SM00184">
    <property type="entry name" value="RING"/>
    <property type="match status" value="1"/>
</dbReference>
<feature type="domain" description="RING-type" evidence="2">
    <location>
        <begin position="15"/>
        <end position="60"/>
    </location>
</feature>
<dbReference type="InterPro" id="IPR013083">
    <property type="entry name" value="Znf_RING/FYVE/PHD"/>
</dbReference>
<dbReference type="InterPro" id="IPR001841">
    <property type="entry name" value="Znf_RING"/>
</dbReference>
<evidence type="ECO:0000313" key="4">
    <source>
        <dbReference type="Proteomes" id="UP000799428"/>
    </source>
</evidence>
<dbReference type="GO" id="GO:0004842">
    <property type="term" value="F:ubiquitin-protein transferase activity"/>
    <property type="evidence" value="ECO:0007669"/>
    <property type="project" value="InterPro"/>
</dbReference>
<organism evidence="3 4">
    <name type="scientific">Pleomassaria siparia CBS 279.74</name>
    <dbReference type="NCBI Taxonomy" id="1314801"/>
    <lineage>
        <taxon>Eukaryota</taxon>
        <taxon>Fungi</taxon>
        <taxon>Dikarya</taxon>
        <taxon>Ascomycota</taxon>
        <taxon>Pezizomycotina</taxon>
        <taxon>Dothideomycetes</taxon>
        <taxon>Pleosporomycetidae</taxon>
        <taxon>Pleosporales</taxon>
        <taxon>Pleomassariaceae</taxon>
        <taxon>Pleomassaria</taxon>
    </lineage>
</organism>
<dbReference type="PANTHER" id="PTHR16047">
    <property type="entry name" value="RFWD3 PROTEIN"/>
    <property type="match status" value="1"/>
</dbReference>
<dbReference type="PANTHER" id="PTHR16047:SF7">
    <property type="entry name" value="E3 UBIQUITIN-PROTEIN LIGASE RFWD3"/>
    <property type="match status" value="1"/>
</dbReference>
<dbReference type="GO" id="GO:0016567">
    <property type="term" value="P:protein ubiquitination"/>
    <property type="evidence" value="ECO:0007669"/>
    <property type="project" value="InterPro"/>
</dbReference>
<proteinExistence type="predicted"/>
<keyword evidence="1" id="KW-0863">Zinc-finger</keyword>
<keyword evidence="1" id="KW-0862">Zinc</keyword>
<name>A0A6G1KQ27_9PLEO</name>
<dbReference type="SUPFAM" id="SSF57850">
    <property type="entry name" value="RING/U-box"/>
    <property type="match status" value="1"/>
</dbReference>
<dbReference type="Gene3D" id="3.30.40.10">
    <property type="entry name" value="Zinc/RING finger domain, C3HC4 (zinc finger)"/>
    <property type="match status" value="1"/>
</dbReference>
<evidence type="ECO:0000259" key="2">
    <source>
        <dbReference type="PROSITE" id="PS50089"/>
    </source>
</evidence>
<dbReference type="PROSITE" id="PS50089">
    <property type="entry name" value="ZF_RING_2"/>
    <property type="match status" value="1"/>
</dbReference>